<dbReference type="GO" id="GO:0000287">
    <property type="term" value="F:magnesium ion binding"/>
    <property type="evidence" value="ECO:0007669"/>
    <property type="project" value="TreeGrafter"/>
</dbReference>
<dbReference type="Proteomes" id="UP001304650">
    <property type="component" value="Chromosome"/>
</dbReference>
<evidence type="ECO:0000256" key="3">
    <source>
        <dbReference type="ARBA" id="ARBA00022842"/>
    </source>
</evidence>
<dbReference type="Pfam" id="PF13378">
    <property type="entry name" value="MR_MLE_C"/>
    <property type="match status" value="1"/>
</dbReference>
<proteinExistence type="predicted"/>
<dbReference type="InterPro" id="IPR013342">
    <property type="entry name" value="Mandelate_racemase_C"/>
</dbReference>
<dbReference type="PANTHER" id="PTHR13794">
    <property type="entry name" value="ENOLASE SUPERFAMILY, MANDELATE RACEMASE"/>
    <property type="match status" value="1"/>
</dbReference>
<dbReference type="InterPro" id="IPR013341">
    <property type="entry name" value="Mandelate_racemase_N_dom"/>
</dbReference>
<evidence type="ECO:0000259" key="4">
    <source>
        <dbReference type="SMART" id="SM00922"/>
    </source>
</evidence>
<dbReference type="KEGG" id="proo:MJB10_20655"/>
<keyword evidence="6" id="KW-1185">Reference proteome</keyword>
<dbReference type="Gene3D" id="3.20.20.120">
    <property type="entry name" value="Enolase-like C-terminal domain"/>
    <property type="match status" value="1"/>
</dbReference>
<gene>
    <name evidence="5" type="ORF">MJB10_20655</name>
</gene>
<dbReference type="InterPro" id="IPR046945">
    <property type="entry name" value="RHMD-like"/>
</dbReference>
<dbReference type="SUPFAM" id="SSF54826">
    <property type="entry name" value="Enolase N-terminal domain-like"/>
    <property type="match status" value="1"/>
</dbReference>
<organism evidence="5 6">
    <name type="scientific">Paenibacillus roseopurpureus</name>
    <dbReference type="NCBI Taxonomy" id="2918901"/>
    <lineage>
        <taxon>Bacteria</taxon>
        <taxon>Bacillati</taxon>
        <taxon>Bacillota</taxon>
        <taxon>Bacilli</taxon>
        <taxon>Bacillales</taxon>
        <taxon>Paenibacillaceae</taxon>
        <taxon>Paenibacillus</taxon>
    </lineage>
</organism>
<reference evidence="5" key="1">
    <citation type="submission" date="2022-02" db="EMBL/GenBank/DDBJ databases">
        <title>Paenibacillus sp. MBLB1832 Whole Genome Shotgun Sequencing.</title>
        <authorList>
            <person name="Hwang C.Y."/>
            <person name="Cho E.-S."/>
            <person name="Seo M.-J."/>
        </authorList>
    </citation>
    <scope>NUCLEOTIDE SEQUENCE</scope>
    <source>
        <strain evidence="5">MBLB1832</strain>
    </source>
</reference>
<dbReference type="RefSeq" id="WP_314797829.1">
    <property type="nucleotide sequence ID" value="NZ_CP130319.1"/>
</dbReference>
<dbReference type="InterPro" id="IPR029065">
    <property type="entry name" value="Enolase_C-like"/>
</dbReference>
<keyword evidence="3" id="KW-0460">Magnesium</keyword>
<dbReference type="SUPFAM" id="SSF51604">
    <property type="entry name" value="Enolase C-terminal domain-like"/>
    <property type="match status" value="1"/>
</dbReference>
<feature type="domain" description="Mandelate racemase/muconate lactonizing enzyme C-terminal" evidence="4">
    <location>
        <begin position="136"/>
        <end position="232"/>
    </location>
</feature>
<dbReference type="GO" id="GO:0016836">
    <property type="term" value="F:hydro-lyase activity"/>
    <property type="evidence" value="ECO:0007669"/>
    <property type="project" value="TreeGrafter"/>
</dbReference>
<evidence type="ECO:0000256" key="2">
    <source>
        <dbReference type="ARBA" id="ARBA00022723"/>
    </source>
</evidence>
<protein>
    <submittedName>
        <fullName evidence="5">Enolase C-terminal domain-like protein</fullName>
    </submittedName>
</protein>
<accession>A0AA96LMX9</accession>
<name>A0AA96LMX9_9BACL</name>
<dbReference type="InterPro" id="IPR029017">
    <property type="entry name" value="Enolase-like_N"/>
</dbReference>
<dbReference type="EMBL" id="CP130319">
    <property type="protein sequence ID" value="WNR43496.1"/>
    <property type="molecule type" value="Genomic_DNA"/>
</dbReference>
<keyword evidence="2" id="KW-0479">Metal-binding</keyword>
<dbReference type="AlphaFoldDB" id="A0AA96LMX9"/>
<dbReference type="InterPro" id="IPR036849">
    <property type="entry name" value="Enolase-like_C_sf"/>
</dbReference>
<evidence type="ECO:0000313" key="5">
    <source>
        <dbReference type="EMBL" id="WNR43496.1"/>
    </source>
</evidence>
<dbReference type="PANTHER" id="PTHR13794:SF58">
    <property type="entry name" value="MITOCHONDRIAL ENOLASE SUPERFAMILY MEMBER 1"/>
    <property type="match status" value="1"/>
</dbReference>
<dbReference type="SMART" id="SM00922">
    <property type="entry name" value="MR_MLE"/>
    <property type="match status" value="1"/>
</dbReference>
<evidence type="ECO:0000256" key="1">
    <source>
        <dbReference type="ARBA" id="ARBA00001946"/>
    </source>
</evidence>
<evidence type="ECO:0000313" key="6">
    <source>
        <dbReference type="Proteomes" id="UP001304650"/>
    </source>
</evidence>
<dbReference type="Pfam" id="PF02746">
    <property type="entry name" value="MR_MLE_N"/>
    <property type="match status" value="1"/>
</dbReference>
<dbReference type="Gene3D" id="3.30.390.10">
    <property type="entry name" value="Enolase-like, N-terminal domain"/>
    <property type="match status" value="1"/>
</dbReference>
<dbReference type="GO" id="GO:0016052">
    <property type="term" value="P:carbohydrate catabolic process"/>
    <property type="evidence" value="ECO:0007669"/>
    <property type="project" value="TreeGrafter"/>
</dbReference>
<comment type="cofactor">
    <cofactor evidence="1">
        <name>Mg(2+)</name>
        <dbReference type="ChEBI" id="CHEBI:18420"/>
    </cofactor>
</comment>
<dbReference type="SFLD" id="SFLDS00001">
    <property type="entry name" value="Enolase"/>
    <property type="match status" value="1"/>
</dbReference>
<sequence length="354" mass="39518">MKITDVQGFTVELPAYQFYSSDQKQSFREWTLVKVSTDADIYGYAMCPRGAIARDVVHRIIKPLAVGENALLKEKLWQKMWHVDRSEQIPNYTFSMLDICLWDITAKAAGMPLYQLLGGTRDKIPAYASTVCYRDIAEFLDVADQSKARGFHGLKLHAFQDARKDAKLALALRAHVGDDYPLMYDASGIYSYADAVYLGRALEEAGFAWFEEPMNENSISSYKRLCDELTIPILAGEMSQGKHYNAADFIVSGAADIIRVNVRNKGGFTGALRIAHFADSLRMNAEVHGGELIQLQLALAIPNTSMLESIIYSNPIVNDEPIDAEGYAHAPEHLGIGYDPEWLKHLEATSIAWV</sequence>